<dbReference type="GO" id="GO:0003860">
    <property type="term" value="F:3-hydroxyisobutyryl-CoA hydrolase activity"/>
    <property type="evidence" value="ECO:0007669"/>
    <property type="project" value="UniProtKB-EC"/>
</dbReference>
<evidence type="ECO:0000313" key="6">
    <source>
        <dbReference type="Proteomes" id="UP000644660"/>
    </source>
</evidence>
<gene>
    <name evidence="5" type="ORF">KABA2_02S12342</name>
</gene>
<dbReference type="GO" id="GO:0006574">
    <property type="term" value="P:L-valine catabolic process"/>
    <property type="evidence" value="ECO:0007669"/>
    <property type="project" value="TreeGrafter"/>
</dbReference>
<dbReference type="InterPro" id="IPR045004">
    <property type="entry name" value="ECH_dom"/>
</dbReference>
<dbReference type="Pfam" id="PF16113">
    <property type="entry name" value="ECH_2"/>
    <property type="match status" value="1"/>
</dbReference>
<name>A0A8H2VD80_9SACH</name>
<evidence type="ECO:0000256" key="1">
    <source>
        <dbReference type="ARBA" id="ARBA00001709"/>
    </source>
</evidence>
<evidence type="ECO:0000259" key="4">
    <source>
        <dbReference type="Pfam" id="PF16113"/>
    </source>
</evidence>
<comment type="catalytic activity">
    <reaction evidence="1">
        <text>3-hydroxy-2-methylpropanoyl-CoA + H2O = 3-hydroxy-2-methylpropanoate + CoA + H(+)</text>
        <dbReference type="Rhea" id="RHEA:20888"/>
        <dbReference type="ChEBI" id="CHEBI:11805"/>
        <dbReference type="ChEBI" id="CHEBI:15377"/>
        <dbReference type="ChEBI" id="CHEBI:15378"/>
        <dbReference type="ChEBI" id="CHEBI:57287"/>
        <dbReference type="ChEBI" id="CHEBI:57340"/>
        <dbReference type="EC" id="3.1.2.4"/>
    </reaction>
</comment>
<dbReference type="InterPro" id="IPR032259">
    <property type="entry name" value="HIBYL-CoA-H"/>
</dbReference>
<keyword evidence="3 5" id="KW-0378">Hydrolase</keyword>
<keyword evidence="5" id="KW-0413">Isomerase</keyword>
<dbReference type="CDD" id="cd06558">
    <property type="entry name" value="crotonase-like"/>
    <property type="match status" value="1"/>
</dbReference>
<dbReference type="EC" id="3.1.2.4" evidence="2"/>
<dbReference type="SUPFAM" id="SSF52096">
    <property type="entry name" value="ClpP/crotonase"/>
    <property type="match status" value="1"/>
</dbReference>
<dbReference type="GO" id="GO:0005739">
    <property type="term" value="C:mitochondrion"/>
    <property type="evidence" value="ECO:0007669"/>
    <property type="project" value="TreeGrafter"/>
</dbReference>
<feature type="domain" description="Enoyl-CoA hydratase/isomerase" evidence="4">
    <location>
        <begin position="62"/>
        <end position="418"/>
    </location>
</feature>
<dbReference type="FunFam" id="3.90.226.10:FF:000080">
    <property type="entry name" value="3-hydroxyisobutyryl-CoA hydrolase, mitochondrial"/>
    <property type="match status" value="1"/>
</dbReference>
<dbReference type="OrthoDB" id="1737613at2759"/>
<dbReference type="InterPro" id="IPR029045">
    <property type="entry name" value="ClpP/crotonase-like_dom_sf"/>
</dbReference>
<proteinExistence type="predicted"/>
<keyword evidence="6" id="KW-1185">Reference proteome</keyword>
<evidence type="ECO:0000256" key="3">
    <source>
        <dbReference type="ARBA" id="ARBA00022801"/>
    </source>
</evidence>
<evidence type="ECO:0000256" key="2">
    <source>
        <dbReference type="ARBA" id="ARBA00011915"/>
    </source>
</evidence>
<comment type="caution">
    <text evidence="5">The sequence shown here is derived from an EMBL/GenBank/DDBJ whole genome shotgun (WGS) entry which is preliminary data.</text>
</comment>
<dbReference type="GO" id="GO:0016853">
    <property type="term" value="F:isomerase activity"/>
    <property type="evidence" value="ECO:0007669"/>
    <property type="project" value="UniProtKB-KW"/>
</dbReference>
<dbReference type="GeneID" id="64856280"/>
<dbReference type="PANTHER" id="PTHR43176">
    <property type="entry name" value="3-HYDROXYISOBUTYRYL-COA HYDROLASE-RELATED"/>
    <property type="match status" value="1"/>
</dbReference>
<organism evidence="5 6">
    <name type="scientific">Maudiozyma barnettii</name>
    <dbReference type="NCBI Taxonomy" id="61262"/>
    <lineage>
        <taxon>Eukaryota</taxon>
        <taxon>Fungi</taxon>
        <taxon>Dikarya</taxon>
        <taxon>Ascomycota</taxon>
        <taxon>Saccharomycotina</taxon>
        <taxon>Saccharomycetes</taxon>
        <taxon>Saccharomycetales</taxon>
        <taxon>Saccharomycetaceae</taxon>
        <taxon>Maudiozyma</taxon>
    </lineage>
</organism>
<dbReference type="Proteomes" id="UP000644660">
    <property type="component" value="Unassembled WGS sequence"/>
</dbReference>
<dbReference type="PANTHER" id="PTHR43176:SF3">
    <property type="entry name" value="3-HYDROXYISOBUTYRYL-COA HYDROLASE, MITOCHONDRIAL"/>
    <property type="match status" value="1"/>
</dbReference>
<dbReference type="InterPro" id="IPR018376">
    <property type="entry name" value="Enoyl-CoA_hyd/isom_CS"/>
</dbReference>
<protein>
    <recommendedName>
        <fullName evidence="2">3-hydroxyisobutyryl-CoA hydrolase</fullName>
        <ecNumber evidence="2">3.1.2.4</ecNumber>
    </recommendedName>
</protein>
<dbReference type="Gene3D" id="3.90.226.10">
    <property type="entry name" value="2-enoyl-CoA Hydratase, Chain A, domain 1"/>
    <property type="match status" value="1"/>
</dbReference>
<dbReference type="RefSeq" id="XP_041405165.1">
    <property type="nucleotide sequence ID" value="XM_041549231.1"/>
</dbReference>
<sequence>MLRGSVRKTSLLKSNSINFLRNTRTTMFMSTKASSDITGTSNNGSTPVEPPQVLFTVRDTARVVTLNRPQKLNALNTNMCSMMFNTLNEYSKSDMINLVILKSSNGKRSFCAGGDVATVASWNLAKDYNKSVEFFQHEYSLNFQLSTFNKPIVSIMDGITMGGGVGLSIHTPFRIATEYTKWAMPEMDIGFFPDVGVTFALPRIITICNNQSQMAAYLCLTGDVLNGEDAYTLGLASHYVTHENLVNLERRLGEVTEVDVFRQSDKYSDKQDRGDKMMNIINNSIKEYSYQLPDNYKFRYSDVQLDVIEKCFNITKVQNINDIIRNLESFEGSVDAKNFALEIKDRLSKKSFTSMDLVIRLLQDNSKDHIESSIRRDLYTAANMCHNNVDGLSEFSEATNHKLNLKNREPYPWKNNLKAILSTQVTSLTSPKPSIPISLLKNNVDVTWNNYPFHGKYQLPTESFIKNLISKKDFTKESLIQYFMNNNVFTKDKVGVRYILNNIIRRKCKPTEKASLLKWVD</sequence>
<evidence type="ECO:0000313" key="5">
    <source>
        <dbReference type="EMBL" id="CAB4253127.1"/>
    </source>
</evidence>
<reference evidence="5 6" key="1">
    <citation type="submission" date="2020-05" db="EMBL/GenBank/DDBJ databases">
        <authorList>
            <person name="Casaregola S."/>
            <person name="Devillers H."/>
            <person name="Grondin C."/>
        </authorList>
    </citation>
    <scope>NUCLEOTIDE SEQUENCE [LARGE SCALE GENOMIC DNA]</scope>
    <source>
        <strain evidence="5 6">CLIB 1767</strain>
    </source>
</reference>
<dbReference type="EMBL" id="CAEFZW010000002">
    <property type="protein sequence ID" value="CAB4253127.1"/>
    <property type="molecule type" value="Genomic_DNA"/>
</dbReference>
<dbReference type="AlphaFoldDB" id="A0A8H2VD80"/>
<accession>A0A8H2VD80</accession>
<dbReference type="PROSITE" id="PS00166">
    <property type="entry name" value="ENOYL_COA_HYDRATASE"/>
    <property type="match status" value="1"/>
</dbReference>